<feature type="domain" description="PAS" evidence="9">
    <location>
        <begin position="562"/>
        <end position="634"/>
    </location>
</feature>
<dbReference type="SMART" id="SM00387">
    <property type="entry name" value="HATPase_c"/>
    <property type="match status" value="1"/>
</dbReference>
<dbReference type="PROSITE" id="PS50112">
    <property type="entry name" value="PAS"/>
    <property type="match status" value="1"/>
</dbReference>
<dbReference type="PANTHER" id="PTHR43711:SF31">
    <property type="entry name" value="HISTIDINE KINASE"/>
    <property type="match status" value="1"/>
</dbReference>
<evidence type="ECO:0000256" key="2">
    <source>
        <dbReference type="ARBA" id="ARBA00012438"/>
    </source>
</evidence>
<proteinExistence type="predicted"/>
<dbReference type="InterPro" id="IPR035965">
    <property type="entry name" value="PAS-like_dom_sf"/>
</dbReference>
<evidence type="ECO:0000256" key="7">
    <source>
        <dbReference type="SAM" id="Phobius"/>
    </source>
</evidence>
<organism evidence="11 12">
    <name type="scientific">Bacteroides sedimenti</name>
    <dbReference type="NCBI Taxonomy" id="2136147"/>
    <lineage>
        <taxon>Bacteria</taxon>
        <taxon>Pseudomonadati</taxon>
        <taxon>Bacteroidota</taxon>
        <taxon>Bacteroidia</taxon>
        <taxon>Bacteroidales</taxon>
        <taxon>Bacteroidaceae</taxon>
        <taxon>Bacteroides</taxon>
    </lineage>
</organism>
<dbReference type="Pfam" id="PF02518">
    <property type="entry name" value="HATPase_c"/>
    <property type="match status" value="1"/>
</dbReference>
<feature type="transmembrane region" description="Helical" evidence="7">
    <location>
        <begin position="280"/>
        <end position="302"/>
    </location>
</feature>
<evidence type="ECO:0000256" key="5">
    <source>
        <dbReference type="ARBA" id="ARBA00022777"/>
    </source>
</evidence>
<dbReference type="InterPro" id="IPR003661">
    <property type="entry name" value="HisK_dim/P_dom"/>
</dbReference>
<dbReference type="EMBL" id="AP028055">
    <property type="protein sequence ID" value="BEH00289.1"/>
    <property type="molecule type" value="Genomic_DNA"/>
</dbReference>
<dbReference type="Pfam" id="PF04392">
    <property type="entry name" value="ABC_sub_bind"/>
    <property type="match status" value="1"/>
</dbReference>
<feature type="domain" description="Histidine kinase" evidence="8">
    <location>
        <begin position="837"/>
        <end position="1048"/>
    </location>
</feature>
<dbReference type="SMART" id="SM00091">
    <property type="entry name" value="PAS"/>
    <property type="match status" value="2"/>
</dbReference>
<dbReference type="CDD" id="cd16922">
    <property type="entry name" value="HATPase_EvgS-ArcB-TorS-like"/>
    <property type="match status" value="1"/>
</dbReference>
<dbReference type="InterPro" id="IPR036097">
    <property type="entry name" value="HisK_dim/P_sf"/>
</dbReference>
<dbReference type="Gene3D" id="3.30.450.20">
    <property type="entry name" value="PAS domain"/>
    <property type="match status" value="3"/>
</dbReference>
<keyword evidence="7" id="KW-1133">Transmembrane helix</keyword>
<evidence type="ECO:0000259" key="9">
    <source>
        <dbReference type="PROSITE" id="PS50112"/>
    </source>
</evidence>
<dbReference type="PROSITE" id="PS50113">
    <property type="entry name" value="PAC"/>
    <property type="match status" value="1"/>
</dbReference>
<dbReference type="CDD" id="cd00082">
    <property type="entry name" value="HisKA"/>
    <property type="match status" value="1"/>
</dbReference>
<keyword evidence="3" id="KW-0597">Phosphoprotein</keyword>
<evidence type="ECO:0000259" key="8">
    <source>
        <dbReference type="PROSITE" id="PS50109"/>
    </source>
</evidence>
<sequence>MGNLYSCYPKKPKTIVVIGESAWISYRSTAPRSWWNIPVVIPTAKQYTWSLEDLVSGSELKSNNLIPYKEASKNFCVTGVYNQIYIKETIELMKKLMPEMSKVAFISDKWYASSYYSAQFRQIMKKHFPELREVLLSQNKISSRELLDTISCLDRKTGLLYYSWFEDNATSHPLNNTMEKMIGSYSNTPVFNLLDVGSNNAFFAGGCYSTSNANGEKTVEILNQILNGKDATVIPYQHLESPQAHLNYDFLIRCGVDKALFPKDAVYYNKPPLFIQEHKMFIISIVGFILIFFTIFLSRIWALRRIKELKEREIALLSKYKDLFNNLPLAYAKIKLSEDENKALKKYHILEFNPSFQREFSTDSSKISSLIDERSRLWFSLNKAIAAYSSNSQKTLSGMFYNEQTDKHYLAFLYPAAAEWVFDVFLIDKTEEYKASRKTEELSMIRNGISAIIPDVILVVNKSLDIIEVNDRITEQNGCIPEKIIGKNVGECFNERFAEQLHESIVRCQNSNEYIEFQTERKDGEILRYFESRLQPLYGELFICFIRDVTQKKEEEARSQSLQLLLETMLDNLPVPFYVKKVGEDLRYIYWNKKAEELSGVKSKDVIGKTREEVFGKKYADKYEGNNEQLITNGEPVTYEEDVLYPNNLFYTTHVIKSIIETPDKSSYILTARWDISELKAIHRQLEFTNRQLAQALDAGDIVPWTWHVQRGLITVDAGYLAKAGKSSLKSTVKTLQEMLNMVCPSDQEGVESAFYGLLEGKFDKIDIDIKINFWGEGYDWCQIQGLISQRNEAGEVTEISGSAIDISKRKQIEQELSDAKDRAEESSRLKSAFLANISHEIRTPLNAIVGFSGVLGDVSDEEERREFLKIINTNNELLLRLISNIIDFSSIESGSMKFHYSSVDINNLLFREEEMLRILAGQKGIEVSFNEKLPECIIYTDNDRFLQVVSNLLSNALKFTSKGSILFGYTISANRLCFYVKDTGCGIPEDKLSEIFETFTKLDSFSQGIGLGLSICTSIAHKLGGEMRVESEAGVGSTFWFEIPRLEFE</sequence>
<comment type="catalytic activity">
    <reaction evidence="1">
        <text>ATP + protein L-histidine = ADP + protein N-phospho-L-histidine.</text>
        <dbReference type="EC" id="2.7.13.3"/>
    </reaction>
</comment>
<dbReference type="InterPro" id="IPR004358">
    <property type="entry name" value="Sig_transdc_His_kin-like_C"/>
</dbReference>
<dbReference type="SUPFAM" id="SSF55785">
    <property type="entry name" value="PYP-like sensor domain (PAS domain)"/>
    <property type="match status" value="2"/>
</dbReference>
<protein>
    <recommendedName>
        <fullName evidence="2">histidine kinase</fullName>
        <ecNumber evidence="2">2.7.13.3</ecNumber>
    </recommendedName>
</protein>
<dbReference type="PANTHER" id="PTHR43711">
    <property type="entry name" value="TWO-COMPONENT HISTIDINE KINASE"/>
    <property type="match status" value="1"/>
</dbReference>
<dbReference type="InterPro" id="IPR005467">
    <property type="entry name" value="His_kinase_dom"/>
</dbReference>
<evidence type="ECO:0000313" key="11">
    <source>
        <dbReference type="EMBL" id="BEH00289.1"/>
    </source>
</evidence>
<dbReference type="Gene3D" id="1.10.287.130">
    <property type="match status" value="1"/>
</dbReference>
<evidence type="ECO:0000256" key="6">
    <source>
        <dbReference type="ARBA" id="ARBA00023012"/>
    </source>
</evidence>
<keyword evidence="4" id="KW-0808">Transferase</keyword>
<evidence type="ECO:0000256" key="1">
    <source>
        <dbReference type="ARBA" id="ARBA00000085"/>
    </source>
</evidence>
<dbReference type="PROSITE" id="PS50109">
    <property type="entry name" value="HIS_KIN"/>
    <property type="match status" value="1"/>
</dbReference>
<dbReference type="CDD" id="cd00130">
    <property type="entry name" value="PAS"/>
    <property type="match status" value="2"/>
</dbReference>
<dbReference type="SUPFAM" id="SSF55874">
    <property type="entry name" value="ATPase domain of HSP90 chaperone/DNA topoisomerase II/histidine kinase"/>
    <property type="match status" value="1"/>
</dbReference>
<gene>
    <name evidence="11" type="ORF">BSYN_25530</name>
</gene>
<dbReference type="InterPro" id="IPR007487">
    <property type="entry name" value="ABC_transpt-TYRBP-like"/>
</dbReference>
<dbReference type="InterPro" id="IPR013656">
    <property type="entry name" value="PAS_4"/>
</dbReference>
<keyword evidence="5" id="KW-0418">Kinase</keyword>
<dbReference type="Pfam" id="PF00512">
    <property type="entry name" value="HisKA"/>
    <property type="match status" value="1"/>
</dbReference>
<dbReference type="RefSeq" id="WP_353331504.1">
    <property type="nucleotide sequence ID" value="NZ_AP028055.1"/>
</dbReference>
<keyword evidence="6" id="KW-0902">Two-component regulatory system</keyword>
<dbReference type="Pfam" id="PF08448">
    <property type="entry name" value="PAS_4"/>
    <property type="match status" value="2"/>
</dbReference>
<evidence type="ECO:0000256" key="3">
    <source>
        <dbReference type="ARBA" id="ARBA00022553"/>
    </source>
</evidence>
<evidence type="ECO:0000256" key="4">
    <source>
        <dbReference type="ARBA" id="ARBA00022679"/>
    </source>
</evidence>
<evidence type="ECO:0000313" key="12">
    <source>
        <dbReference type="Proteomes" id="UP001496674"/>
    </source>
</evidence>
<dbReference type="Gene3D" id="3.30.565.10">
    <property type="entry name" value="Histidine kinase-like ATPase, C-terminal domain"/>
    <property type="match status" value="1"/>
</dbReference>
<dbReference type="InterPro" id="IPR050736">
    <property type="entry name" value="Sensor_HK_Regulatory"/>
</dbReference>
<dbReference type="InterPro" id="IPR036890">
    <property type="entry name" value="HATPase_C_sf"/>
</dbReference>
<dbReference type="EC" id="2.7.13.3" evidence="2"/>
<dbReference type="InterPro" id="IPR000014">
    <property type="entry name" value="PAS"/>
</dbReference>
<dbReference type="SMART" id="SM00388">
    <property type="entry name" value="HisKA"/>
    <property type="match status" value="1"/>
</dbReference>
<dbReference type="PRINTS" id="PR00344">
    <property type="entry name" value="BCTRLSENSOR"/>
</dbReference>
<dbReference type="NCBIfam" id="TIGR00229">
    <property type="entry name" value="sensory_box"/>
    <property type="match status" value="2"/>
</dbReference>
<evidence type="ECO:0000259" key="10">
    <source>
        <dbReference type="PROSITE" id="PS50113"/>
    </source>
</evidence>
<dbReference type="InterPro" id="IPR003594">
    <property type="entry name" value="HATPase_dom"/>
</dbReference>
<feature type="domain" description="PAC" evidence="10">
    <location>
        <begin position="766"/>
        <end position="819"/>
    </location>
</feature>
<dbReference type="InterPro" id="IPR000700">
    <property type="entry name" value="PAS-assoc_C"/>
</dbReference>
<name>A0ABM8IJP5_9BACE</name>
<dbReference type="Proteomes" id="UP001496674">
    <property type="component" value="Chromosome"/>
</dbReference>
<dbReference type="SUPFAM" id="SSF47384">
    <property type="entry name" value="Homodimeric domain of signal transducing histidine kinase"/>
    <property type="match status" value="1"/>
</dbReference>
<reference evidence="11 12" key="1">
    <citation type="submission" date="2023-04" db="EMBL/GenBank/DDBJ databases">
        <title>Draft genome sequence of acteroides sedimenti strain YN3PY1.</title>
        <authorList>
            <person name="Yoshida N."/>
        </authorList>
    </citation>
    <scope>NUCLEOTIDE SEQUENCE [LARGE SCALE GENOMIC DNA]</scope>
    <source>
        <strain evidence="11 12">YN3PY1</strain>
    </source>
</reference>
<keyword evidence="7" id="KW-0812">Transmembrane</keyword>
<keyword evidence="7" id="KW-0472">Membrane</keyword>
<keyword evidence="12" id="KW-1185">Reference proteome</keyword>
<accession>A0ABM8IJP5</accession>